<sequence>MFSPSFNAMNHLPFIFPVGYVFPVNVPVPLFQLPDQIAFRNLSISKQLGFTHIIR</sequence>
<dbReference type="AlphaFoldDB" id="W4UUG9"/>
<proteinExistence type="predicted"/>
<comment type="caution">
    <text evidence="1">The sequence shown here is derived from an EMBL/GenBank/DDBJ whole genome shotgun (WGS) entry which is preliminary data.</text>
</comment>
<accession>W4UUG9</accession>
<keyword evidence="2" id="KW-1185">Reference proteome</keyword>
<reference evidence="1 2" key="1">
    <citation type="journal article" date="2014" name="Genome Announc.">
        <title>Draft Genome Sequence of Bacteroides reticulotermitis Strain JCM 10512T, Isolated from the Gut of a Termite.</title>
        <authorList>
            <person name="Yuki M."/>
            <person name="Oshima K."/>
            <person name="Suda W."/>
            <person name="Sakamoto M."/>
            <person name="Iida T."/>
            <person name="Hattori M."/>
            <person name="Ohkuma M."/>
        </authorList>
    </citation>
    <scope>NUCLEOTIDE SEQUENCE [LARGE SCALE GENOMIC DNA]</scope>
    <source>
        <strain evidence="1 2">JCM 10512</strain>
    </source>
</reference>
<name>W4UUG9_9BACE</name>
<evidence type="ECO:0000313" key="2">
    <source>
        <dbReference type="Proteomes" id="UP000019131"/>
    </source>
</evidence>
<dbReference type="EMBL" id="BAIV01000021">
    <property type="protein sequence ID" value="GAE84890.1"/>
    <property type="molecule type" value="Genomic_DNA"/>
</dbReference>
<gene>
    <name evidence="1" type="ORF">JCM10512_3267</name>
</gene>
<organism evidence="1 2">
    <name type="scientific">Bacteroides reticulotermitis JCM 10512</name>
    <dbReference type="NCBI Taxonomy" id="1445607"/>
    <lineage>
        <taxon>Bacteria</taxon>
        <taxon>Pseudomonadati</taxon>
        <taxon>Bacteroidota</taxon>
        <taxon>Bacteroidia</taxon>
        <taxon>Bacteroidales</taxon>
        <taxon>Bacteroidaceae</taxon>
        <taxon>Bacteroides</taxon>
    </lineage>
</organism>
<dbReference type="Proteomes" id="UP000019131">
    <property type="component" value="Unassembled WGS sequence"/>
</dbReference>
<protein>
    <submittedName>
        <fullName evidence="1">Uncharacterized protein</fullName>
    </submittedName>
</protein>
<evidence type="ECO:0000313" key="1">
    <source>
        <dbReference type="EMBL" id="GAE84890.1"/>
    </source>
</evidence>
<dbReference type="STRING" id="1445607.JCM10512_3267"/>